<dbReference type="Proteomes" id="UP000198781">
    <property type="component" value="Unassembled WGS sequence"/>
</dbReference>
<dbReference type="SUPFAM" id="SSF88713">
    <property type="entry name" value="Glycoside hydrolase/deacetylase"/>
    <property type="match status" value="1"/>
</dbReference>
<keyword evidence="1" id="KW-0732">Signal</keyword>
<evidence type="ECO:0000313" key="4">
    <source>
        <dbReference type="Proteomes" id="UP000198781"/>
    </source>
</evidence>
<evidence type="ECO:0000259" key="2">
    <source>
        <dbReference type="Pfam" id="PF03537"/>
    </source>
</evidence>
<evidence type="ECO:0000256" key="1">
    <source>
        <dbReference type="SAM" id="SignalP"/>
    </source>
</evidence>
<evidence type="ECO:0000313" key="3">
    <source>
        <dbReference type="EMBL" id="SDD23534.1"/>
    </source>
</evidence>
<sequence>MHSTLRLLFLSLFLALPAWGAPSPAVALHYGQNAPLSELKVFDIVVVEPGHGQDPVAYRKSGSELYGYVSVAEVQASRPYYQDIPAAWKLARNGAWNSEVIDQTPADWPEFFATRVVGPLWEKGYRGFFMDTLDSYRLANQFDEAAQQAGIVRVIELLHQRFPGIKLILNRGFEIVPRVKDKIQMVAAESLYQGWNAGTQRYEPVKAEDREWLMGQLRTIRERDGLPVLAIDYVPPADRELTRATAQKIKDLGFIPWVTDSQVLTVGVGSIEVVPRRVLVVYYGGESPALNYAAAHRFLQMPLNHMGYVVDYADVRNELPAGVYQDRYAGIVTWFSGFLPETRTKAMNQWLQARLAEGTPLAVLGNFGFALDRQLNEKLGIQGNATPPRGTQKSVVQDPMMGFEMAVEPASRAQFERVTRNGVPIQAGRSLVEYKDQRGQSFIGGAIMAWGGFVVDPFVVVEVPGTDYARWVIDPFAFLTQALRLPPIPVPDVTTENGRRLMFSHVDGDGFPSLAELPGSPNAGLVLLKEVFEKYRTVPQTMSVIEAEIAPHGLHPEMSKELEDIARRMFRLPHVEIASHTYSHPFLWDRSVRHGLFSENSEAAMSLDVPGYTMDLKREIVGSTDYINSRLAPPDKKVKILLWSGDTAPGAEALEITERAGLLNMNGGDTSITRTNPSLTAVGAHGIQKSGYLQVYAPITNENIYTNLWRGPYYGYEQVLQSFEMTETPRRIKPVDIYYHVYSTTKRAGLNVLRKVYDWAVAQPLHPVFASEFIRKVRDFHTYAVARDGAGWRVRGDGELRTLRLPPALGTPLVQASQGVAGYRGGAEGTYVHLTGGTAWVQMREDGSGAGAAAPAVSASTASAAAPTPTKTASPGPQGPYLFDANGRIGDWSVRDQGARTEFTLKAHAPLAFSLAAAGNCQVRANQKLLTPTRAAVQAGPDVQQFRIADAAAQIQLQCPAR</sequence>
<keyword evidence="4" id="KW-1185">Reference proteome</keyword>
<dbReference type="PANTHER" id="PTHR35882">
    <property type="entry name" value="PELA"/>
    <property type="match status" value="1"/>
</dbReference>
<dbReference type="InterPro" id="IPR004352">
    <property type="entry name" value="GH114_TIM-barrel"/>
</dbReference>
<accession>A0A1G6T3T5</accession>
<gene>
    <name evidence="3" type="ORF">SAMN05192589_10550</name>
</gene>
<feature type="domain" description="Glycoside-hydrolase family GH114 TIM-barrel" evidence="2">
    <location>
        <begin position="32"/>
        <end position="263"/>
    </location>
</feature>
<feature type="chain" id="PRO_5011471937" description="Glycoside-hydrolase family GH114 TIM-barrel domain-containing protein" evidence="1">
    <location>
        <begin position="21"/>
        <end position="962"/>
    </location>
</feature>
<dbReference type="InterPro" id="IPR017853">
    <property type="entry name" value="GH"/>
</dbReference>
<dbReference type="GO" id="GO:0005975">
    <property type="term" value="P:carbohydrate metabolic process"/>
    <property type="evidence" value="ECO:0007669"/>
    <property type="project" value="InterPro"/>
</dbReference>
<dbReference type="EMBL" id="FMZC01000005">
    <property type="protein sequence ID" value="SDD23534.1"/>
    <property type="molecule type" value="Genomic_DNA"/>
</dbReference>
<dbReference type="InterPro" id="IPR016062">
    <property type="entry name" value="TM1410-rel"/>
</dbReference>
<dbReference type="PANTHER" id="PTHR35882:SF2">
    <property type="entry name" value="PELA"/>
    <property type="match status" value="1"/>
</dbReference>
<organism evidence="3 4">
    <name type="scientific">Paracidovorax valerianellae</name>
    <dbReference type="NCBI Taxonomy" id="187868"/>
    <lineage>
        <taxon>Bacteria</taxon>
        <taxon>Pseudomonadati</taxon>
        <taxon>Pseudomonadota</taxon>
        <taxon>Betaproteobacteria</taxon>
        <taxon>Burkholderiales</taxon>
        <taxon>Comamonadaceae</taxon>
        <taxon>Paracidovorax</taxon>
    </lineage>
</organism>
<dbReference type="InterPro" id="IPR016925">
    <property type="entry name" value="UCP029570"/>
</dbReference>
<feature type="signal peptide" evidence="1">
    <location>
        <begin position="1"/>
        <end position="20"/>
    </location>
</feature>
<dbReference type="InterPro" id="IPR013785">
    <property type="entry name" value="Aldolase_TIM"/>
</dbReference>
<dbReference type="RefSeq" id="WP_092743203.1">
    <property type="nucleotide sequence ID" value="NZ_FMZC01000005.1"/>
</dbReference>
<dbReference type="OrthoDB" id="7292394at2"/>
<dbReference type="CDD" id="cd10922">
    <property type="entry name" value="CE4_PelA_like_C"/>
    <property type="match status" value="1"/>
</dbReference>
<protein>
    <recommendedName>
        <fullName evidence="2">Glycoside-hydrolase family GH114 TIM-barrel domain-containing protein</fullName>
    </recommendedName>
</protein>
<name>A0A1G6T3T5_9BURK</name>
<dbReference type="SUPFAM" id="SSF51445">
    <property type="entry name" value="(Trans)glycosidases"/>
    <property type="match status" value="1"/>
</dbReference>
<dbReference type="STRING" id="187868.SAMN05192589_10550"/>
<proteinExistence type="predicted"/>
<dbReference type="InterPro" id="IPR011330">
    <property type="entry name" value="Glyco_hydro/deAcase_b/a-brl"/>
</dbReference>
<dbReference type="PIRSF" id="PIRSF029570">
    <property type="entry name" value="UCP029570"/>
    <property type="match status" value="1"/>
</dbReference>
<dbReference type="Pfam" id="PF03537">
    <property type="entry name" value="Glyco_hydro_114"/>
    <property type="match status" value="1"/>
</dbReference>
<dbReference type="Gene3D" id="3.20.20.70">
    <property type="entry name" value="Aldolase class I"/>
    <property type="match status" value="1"/>
</dbReference>
<reference evidence="3 4" key="1">
    <citation type="submission" date="2016-10" db="EMBL/GenBank/DDBJ databases">
        <authorList>
            <person name="de Groot N.N."/>
        </authorList>
    </citation>
    <scope>NUCLEOTIDE SEQUENCE [LARGE SCALE GENOMIC DNA]</scope>
    <source>
        <strain evidence="3 4">DSM 16619</strain>
    </source>
</reference>
<dbReference type="PRINTS" id="PR01545">
    <property type="entry name" value="THEMAYE10DUF"/>
</dbReference>
<dbReference type="Gene3D" id="3.20.20.370">
    <property type="entry name" value="Glycoside hydrolase/deacetylase"/>
    <property type="match status" value="1"/>
</dbReference>
<dbReference type="AlphaFoldDB" id="A0A1G6T3T5"/>